<evidence type="ECO:0000313" key="2">
    <source>
        <dbReference type="Proteomes" id="UP000499080"/>
    </source>
</evidence>
<protein>
    <submittedName>
        <fullName evidence="1">Uncharacterized protein</fullName>
    </submittedName>
</protein>
<accession>A0A4Y2SB95</accession>
<reference evidence="1 2" key="1">
    <citation type="journal article" date="2019" name="Sci. Rep.">
        <title>Orb-weaving spider Araneus ventricosus genome elucidates the spidroin gene catalogue.</title>
        <authorList>
            <person name="Kono N."/>
            <person name="Nakamura H."/>
            <person name="Ohtoshi R."/>
            <person name="Moran D.A.P."/>
            <person name="Shinohara A."/>
            <person name="Yoshida Y."/>
            <person name="Fujiwara M."/>
            <person name="Mori M."/>
            <person name="Tomita M."/>
            <person name="Arakawa K."/>
        </authorList>
    </citation>
    <scope>NUCLEOTIDE SEQUENCE [LARGE SCALE GENOMIC DNA]</scope>
</reference>
<sequence length="127" mass="14579">MSFIGYFILKLKVPRQLSFWVFIKEVYIVRSPFEISFPKYQALGIYPVSLPYSTGFTPLTLIRKAHQECMWPLPPLVVKWSQCIQTNACLRLSATGPLARKQPMNVAILCEPPDLVQMESDERYGVP</sequence>
<gene>
    <name evidence="1" type="ORF">AVEN_157119_1</name>
</gene>
<organism evidence="1 2">
    <name type="scientific">Araneus ventricosus</name>
    <name type="common">Orbweaver spider</name>
    <name type="synonym">Epeira ventricosa</name>
    <dbReference type="NCBI Taxonomy" id="182803"/>
    <lineage>
        <taxon>Eukaryota</taxon>
        <taxon>Metazoa</taxon>
        <taxon>Ecdysozoa</taxon>
        <taxon>Arthropoda</taxon>
        <taxon>Chelicerata</taxon>
        <taxon>Arachnida</taxon>
        <taxon>Araneae</taxon>
        <taxon>Araneomorphae</taxon>
        <taxon>Entelegynae</taxon>
        <taxon>Araneoidea</taxon>
        <taxon>Araneidae</taxon>
        <taxon>Araneus</taxon>
    </lineage>
</organism>
<keyword evidence="2" id="KW-1185">Reference proteome</keyword>
<dbReference type="AlphaFoldDB" id="A0A4Y2SB95"/>
<dbReference type="Proteomes" id="UP000499080">
    <property type="component" value="Unassembled WGS sequence"/>
</dbReference>
<name>A0A4Y2SB95_ARAVE</name>
<evidence type="ECO:0000313" key="1">
    <source>
        <dbReference type="EMBL" id="GBN84579.1"/>
    </source>
</evidence>
<comment type="caution">
    <text evidence="1">The sequence shown here is derived from an EMBL/GenBank/DDBJ whole genome shotgun (WGS) entry which is preliminary data.</text>
</comment>
<proteinExistence type="predicted"/>
<dbReference type="EMBL" id="BGPR01020407">
    <property type="protein sequence ID" value="GBN84579.1"/>
    <property type="molecule type" value="Genomic_DNA"/>
</dbReference>